<dbReference type="InterPro" id="IPR040036">
    <property type="entry name" value="CYCLOPS"/>
</dbReference>
<organism evidence="2 3">
    <name type="scientific">Escallonia herrerae</name>
    <dbReference type="NCBI Taxonomy" id="1293975"/>
    <lineage>
        <taxon>Eukaryota</taxon>
        <taxon>Viridiplantae</taxon>
        <taxon>Streptophyta</taxon>
        <taxon>Embryophyta</taxon>
        <taxon>Tracheophyta</taxon>
        <taxon>Spermatophyta</taxon>
        <taxon>Magnoliopsida</taxon>
        <taxon>eudicotyledons</taxon>
        <taxon>Gunneridae</taxon>
        <taxon>Pentapetalae</taxon>
        <taxon>asterids</taxon>
        <taxon>campanulids</taxon>
        <taxon>Escalloniales</taxon>
        <taxon>Escalloniaceae</taxon>
        <taxon>Escallonia</taxon>
    </lineage>
</organism>
<keyword evidence="3" id="KW-1185">Reference proteome</keyword>
<feature type="region of interest" description="Disordered" evidence="1">
    <location>
        <begin position="1"/>
        <end position="36"/>
    </location>
</feature>
<dbReference type="AlphaFoldDB" id="A0AA88X0E2"/>
<evidence type="ECO:0000313" key="3">
    <source>
        <dbReference type="Proteomes" id="UP001188597"/>
    </source>
</evidence>
<evidence type="ECO:0000256" key="1">
    <source>
        <dbReference type="SAM" id="MobiDB-lite"/>
    </source>
</evidence>
<reference evidence="2" key="1">
    <citation type="submission" date="2022-12" db="EMBL/GenBank/DDBJ databases">
        <title>Draft genome assemblies for two species of Escallonia (Escalloniales).</title>
        <authorList>
            <person name="Chanderbali A."/>
            <person name="Dervinis C."/>
            <person name="Anghel I."/>
            <person name="Soltis D."/>
            <person name="Soltis P."/>
            <person name="Zapata F."/>
        </authorList>
    </citation>
    <scope>NUCLEOTIDE SEQUENCE</scope>
    <source>
        <strain evidence="2">UCBG64.0493</strain>
        <tissue evidence="2">Leaf</tissue>
    </source>
</reference>
<comment type="caution">
    <text evidence="2">The sequence shown here is derived from an EMBL/GenBank/DDBJ whole genome shotgun (WGS) entry which is preliminary data.</text>
</comment>
<gene>
    <name evidence="2" type="ORF">RJ639_030385</name>
</gene>
<name>A0AA88X0E2_9ASTE</name>
<dbReference type="PANTHER" id="PTHR36890:SF1">
    <property type="entry name" value="PROTEIN CYCLOPS"/>
    <property type="match status" value="1"/>
</dbReference>
<sequence>MCRTLRNEGIKSGTTQQNSSLSRAQGVQRGETEKGIMEMEGRGNSDFYRNISEELIQGTTQQAELIIVQDNRLEELTGVSGHQHGGLLQRKGSNGDLPPQNISIDESLSDLNQHSIRNVAERGVQASKLYLAEAWFHSSQPMARSCSSELRYLCLGQNLVYSLTFMSPYNASSSTFTTAQVVNTVSSGVSMLKGTLERKKLSNQVEKESVEDSSLGY</sequence>
<dbReference type="Proteomes" id="UP001188597">
    <property type="component" value="Unassembled WGS sequence"/>
</dbReference>
<dbReference type="GO" id="GO:0043565">
    <property type="term" value="F:sequence-specific DNA binding"/>
    <property type="evidence" value="ECO:0007669"/>
    <property type="project" value="InterPro"/>
</dbReference>
<dbReference type="GO" id="GO:0005634">
    <property type="term" value="C:nucleus"/>
    <property type="evidence" value="ECO:0007669"/>
    <property type="project" value="InterPro"/>
</dbReference>
<evidence type="ECO:0000313" key="2">
    <source>
        <dbReference type="EMBL" id="KAK3037608.1"/>
    </source>
</evidence>
<proteinExistence type="predicted"/>
<protein>
    <submittedName>
        <fullName evidence="2">Uncharacterized protein</fullName>
    </submittedName>
</protein>
<accession>A0AA88X0E2</accession>
<dbReference type="PANTHER" id="PTHR36890">
    <property type="entry name" value="PROTEIN CYCLOPS"/>
    <property type="match status" value="1"/>
</dbReference>
<dbReference type="EMBL" id="JAVXUP010000117">
    <property type="protein sequence ID" value="KAK3037608.1"/>
    <property type="molecule type" value="Genomic_DNA"/>
</dbReference>
<dbReference type="GO" id="GO:0036377">
    <property type="term" value="P:arbuscular mycorrhizal association"/>
    <property type="evidence" value="ECO:0007669"/>
    <property type="project" value="InterPro"/>
</dbReference>
<feature type="compositionally biased region" description="Polar residues" evidence="1">
    <location>
        <begin position="12"/>
        <end position="25"/>
    </location>
</feature>